<feature type="region of interest" description="Disordered" evidence="4">
    <location>
        <begin position="275"/>
        <end position="303"/>
    </location>
</feature>
<feature type="compositionally biased region" description="Low complexity" evidence="4">
    <location>
        <begin position="283"/>
        <end position="296"/>
    </location>
</feature>
<dbReference type="AlphaFoldDB" id="H0EB19"/>
<dbReference type="InterPro" id="IPR017781">
    <property type="entry name" value="ABC_transptr_urea_ATP-bd_UrtD"/>
</dbReference>
<dbReference type="PANTHER" id="PTHR45772:SF8">
    <property type="entry name" value="HIGH-AFFINITY BRANCHED-CHAIN AMINO ACID TRANSPORT ATP-BINDING PROTEIN"/>
    <property type="match status" value="1"/>
</dbReference>
<sequence length="303" mass="32554">MSPQPTPPRAEGDPAIRPRHPSDPPQTPPEKAGEPLLRIRGLGVQFGGFHALTDVDFDAREGEVHFLIGPNGAGKTTLVDIITGLTKPTTGSVSFDGQQLVGHKEHRIVHFGVGRTFQAATVFEALTVGENLDLAASYRLGLRRLLRQPRGHADAVVEALEVTGLADEVDKSAGALAHGQKQWLEIGMLLAQGPRLLLLDEPVAGMSPDERTRTGELIRYLARGRTVLVVEHDMDFMRRFADRVTVLHEGRILRADATVAEVQADPTVQEVYIGRARDDRNSAGRSGAAAAGAPAASDDEEAA</sequence>
<dbReference type="InterPro" id="IPR051120">
    <property type="entry name" value="ABC_AA/LPS_Transport"/>
</dbReference>
<dbReference type="GO" id="GO:0005886">
    <property type="term" value="C:plasma membrane"/>
    <property type="evidence" value="ECO:0007669"/>
    <property type="project" value="TreeGrafter"/>
</dbReference>
<reference evidence="6 7" key="1">
    <citation type="journal article" date="2013" name="Biodegradation">
        <title>Quantitative proteomic analysis of ibuprofen-degrading Patulibacter sp. strain I11.</title>
        <authorList>
            <person name="Almeida B."/>
            <person name="Kjeldal H."/>
            <person name="Lolas I."/>
            <person name="Knudsen A.D."/>
            <person name="Carvalho G."/>
            <person name="Nielsen K.L."/>
            <person name="Barreto Crespo M.T."/>
            <person name="Stensballe A."/>
            <person name="Nielsen J.L."/>
        </authorList>
    </citation>
    <scope>NUCLEOTIDE SEQUENCE [LARGE SCALE GENOMIC DNA]</scope>
    <source>
        <strain evidence="6 7">I11</strain>
    </source>
</reference>
<name>H0EB19_9ACTN</name>
<dbReference type="CDD" id="cd03219">
    <property type="entry name" value="ABC_Mj1267_LivG_branched"/>
    <property type="match status" value="1"/>
</dbReference>
<dbReference type="Gene3D" id="3.40.50.300">
    <property type="entry name" value="P-loop containing nucleotide triphosphate hydrolases"/>
    <property type="match status" value="1"/>
</dbReference>
<proteinExistence type="predicted"/>
<dbReference type="PANTHER" id="PTHR45772">
    <property type="entry name" value="CONSERVED COMPONENT OF ABC TRANSPORTER FOR NATURAL AMINO ACIDS-RELATED"/>
    <property type="match status" value="1"/>
</dbReference>
<dbReference type="InterPro" id="IPR027417">
    <property type="entry name" value="P-loop_NTPase"/>
</dbReference>
<feature type="compositionally biased region" description="Basic and acidic residues" evidence="4">
    <location>
        <begin position="10"/>
        <end position="22"/>
    </location>
</feature>
<evidence type="ECO:0000256" key="2">
    <source>
        <dbReference type="ARBA" id="ARBA00022741"/>
    </source>
</evidence>
<dbReference type="RefSeq" id="WP_007578665.1">
    <property type="nucleotide sequence ID" value="NZ_AGUD01000303.1"/>
</dbReference>
<dbReference type="OrthoDB" id="9805514at2"/>
<dbReference type="GO" id="GO:0016887">
    <property type="term" value="F:ATP hydrolysis activity"/>
    <property type="evidence" value="ECO:0007669"/>
    <property type="project" value="InterPro"/>
</dbReference>
<keyword evidence="2" id="KW-0547">Nucleotide-binding</keyword>
<dbReference type="SMART" id="SM00382">
    <property type="entry name" value="AAA"/>
    <property type="match status" value="1"/>
</dbReference>
<dbReference type="PROSITE" id="PS50893">
    <property type="entry name" value="ABC_TRANSPORTER_2"/>
    <property type="match status" value="1"/>
</dbReference>
<organism evidence="6 7">
    <name type="scientific">Patulibacter medicamentivorans</name>
    <dbReference type="NCBI Taxonomy" id="1097667"/>
    <lineage>
        <taxon>Bacteria</taxon>
        <taxon>Bacillati</taxon>
        <taxon>Actinomycetota</taxon>
        <taxon>Thermoleophilia</taxon>
        <taxon>Solirubrobacterales</taxon>
        <taxon>Patulibacteraceae</taxon>
        <taxon>Patulibacter</taxon>
    </lineage>
</organism>
<evidence type="ECO:0000256" key="3">
    <source>
        <dbReference type="ARBA" id="ARBA00022840"/>
    </source>
</evidence>
<keyword evidence="3" id="KW-0067">ATP-binding</keyword>
<dbReference type="Pfam" id="PF00005">
    <property type="entry name" value="ABC_tran"/>
    <property type="match status" value="1"/>
</dbReference>
<dbReference type="EMBL" id="AGUD01000303">
    <property type="protein sequence ID" value="EHN09094.1"/>
    <property type="molecule type" value="Genomic_DNA"/>
</dbReference>
<feature type="domain" description="ABC transporter" evidence="5">
    <location>
        <begin position="37"/>
        <end position="274"/>
    </location>
</feature>
<feature type="region of interest" description="Disordered" evidence="4">
    <location>
        <begin position="1"/>
        <end position="33"/>
    </location>
</feature>
<dbReference type="GO" id="GO:0005524">
    <property type="term" value="F:ATP binding"/>
    <property type="evidence" value="ECO:0007669"/>
    <property type="project" value="UniProtKB-KW"/>
</dbReference>
<accession>H0EB19</accession>
<dbReference type="Proteomes" id="UP000005143">
    <property type="component" value="Unassembled WGS sequence"/>
</dbReference>
<evidence type="ECO:0000256" key="1">
    <source>
        <dbReference type="ARBA" id="ARBA00022448"/>
    </source>
</evidence>
<evidence type="ECO:0000259" key="5">
    <source>
        <dbReference type="PROSITE" id="PS50893"/>
    </source>
</evidence>
<gene>
    <name evidence="6" type="ORF">PAI11_40440</name>
</gene>
<evidence type="ECO:0000256" key="4">
    <source>
        <dbReference type="SAM" id="MobiDB-lite"/>
    </source>
</evidence>
<comment type="caution">
    <text evidence="6">The sequence shown here is derived from an EMBL/GenBank/DDBJ whole genome shotgun (WGS) entry which is preliminary data.</text>
</comment>
<keyword evidence="7" id="KW-1185">Reference proteome</keyword>
<dbReference type="InterPro" id="IPR003439">
    <property type="entry name" value="ABC_transporter-like_ATP-bd"/>
</dbReference>
<dbReference type="NCBIfam" id="TIGR03411">
    <property type="entry name" value="urea_trans_UrtD"/>
    <property type="match status" value="1"/>
</dbReference>
<evidence type="ECO:0000313" key="7">
    <source>
        <dbReference type="Proteomes" id="UP000005143"/>
    </source>
</evidence>
<evidence type="ECO:0000313" key="6">
    <source>
        <dbReference type="EMBL" id="EHN09094.1"/>
    </source>
</evidence>
<keyword evidence="1" id="KW-0813">Transport</keyword>
<protein>
    <submittedName>
        <fullName evidence="6">Urea ABC transporter ATPase protein UrtD</fullName>
    </submittedName>
</protein>
<dbReference type="InterPro" id="IPR003593">
    <property type="entry name" value="AAA+_ATPase"/>
</dbReference>
<dbReference type="PATRIC" id="fig|1097667.3.peg.4009"/>
<dbReference type="SUPFAM" id="SSF52540">
    <property type="entry name" value="P-loop containing nucleoside triphosphate hydrolases"/>
    <property type="match status" value="1"/>
</dbReference>